<proteinExistence type="predicted"/>
<dbReference type="EnsemblMetazoa" id="Aqu2.1.16152_001">
    <property type="protein sequence ID" value="Aqu2.1.16152_001"/>
    <property type="gene ID" value="Aqu2.1.16152"/>
</dbReference>
<name>A0A1X7TMK0_AMPQE</name>
<reference evidence="1" key="1">
    <citation type="submission" date="2017-05" db="UniProtKB">
        <authorList>
            <consortium name="EnsemblMetazoa"/>
        </authorList>
    </citation>
    <scope>IDENTIFICATION</scope>
</reference>
<accession>A0A1X7TMK0</accession>
<dbReference type="AlphaFoldDB" id="A0A1X7TMK0"/>
<sequence length="83" mass="9575">MKEESNIIPLRFTRVVFGVSSSQFLLNATIAHHLDQYNEKDSEFIAKIKRAIYVDISFGSKDDDTTFELYEKSRESLQRVGSI</sequence>
<organism evidence="1">
    <name type="scientific">Amphimedon queenslandica</name>
    <name type="common">Sponge</name>
    <dbReference type="NCBI Taxonomy" id="400682"/>
    <lineage>
        <taxon>Eukaryota</taxon>
        <taxon>Metazoa</taxon>
        <taxon>Porifera</taxon>
        <taxon>Demospongiae</taxon>
        <taxon>Heteroscleromorpha</taxon>
        <taxon>Haplosclerida</taxon>
        <taxon>Niphatidae</taxon>
        <taxon>Amphimedon</taxon>
    </lineage>
</organism>
<dbReference type="InParanoid" id="A0A1X7TMK0"/>
<evidence type="ECO:0000313" key="1">
    <source>
        <dbReference type="EnsemblMetazoa" id="Aqu2.1.16152_001"/>
    </source>
</evidence>
<protein>
    <submittedName>
        <fullName evidence="1">Uncharacterized protein</fullName>
    </submittedName>
</protein>